<dbReference type="AlphaFoldDB" id="A0A8K0W0P9"/>
<dbReference type="Proteomes" id="UP000813461">
    <property type="component" value="Unassembled WGS sequence"/>
</dbReference>
<reference evidence="2" key="1">
    <citation type="journal article" date="2021" name="Nat. Commun.">
        <title>Genetic determinants of endophytism in the Arabidopsis root mycobiome.</title>
        <authorList>
            <person name="Mesny F."/>
            <person name="Miyauchi S."/>
            <person name="Thiergart T."/>
            <person name="Pickel B."/>
            <person name="Atanasova L."/>
            <person name="Karlsson M."/>
            <person name="Huettel B."/>
            <person name="Barry K.W."/>
            <person name="Haridas S."/>
            <person name="Chen C."/>
            <person name="Bauer D."/>
            <person name="Andreopoulos W."/>
            <person name="Pangilinan J."/>
            <person name="LaButti K."/>
            <person name="Riley R."/>
            <person name="Lipzen A."/>
            <person name="Clum A."/>
            <person name="Drula E."/>
            <person name="Henrissat B."/>
            <person name="Kohler A."/>
            <person name="Grigoriev I.V."/>
            <person name="Martin F.M."/>
            <person name="Hacquard S."/>
        </authorList>
    </citation>
    <scope>NUCLEOTIDE SEQUENCE</scope>
    <source>
        <strain evidence="2">MPI-SDFR-AT-0120</strain>
    </source>
</reference>
<evidence type="ECO:0000313" key="2">
    <source>
        <dbReference type="EMBL" id="KAH7090282.1"/>
    </source>
</evidence>
<organism evidence="2 3">
    <name type="scientific">Paraphoma chrysanthemicola</name>
    <dbReference type="NCBI Taxonomy" id="798071"/>
    <lineage>
        <taxon>Eukaryota</taxon>
        <taxon>Fungi</taxon>
        <taxon>Dikarya</taxon>
        <taxon>Ascomycota</taxon>
        <taxon>Pezizomycotina</taxon>
        <taxon>Dothideomycetes</taxon>
        <taxon>Pleosporomycetidae</taxon>
        <taxon>Pleosporales</taxon>
        <taxon>Pleosporineae</taxon>
        <taxon>Phaeosphaeriaceae</taxon>
        <taxon>Paraphoma</taxon>
    </lineage>
</organism>
<gene>
    <name evidence="2" type="ORF">FB567DRAFT_287532</name>
</gene>
<protein>
    <submittedName>
        <fullName evidence="2">Uncharacterized protein</fullName>
    </submittedName>
</protein>
<name>A0A8K0W0P9_9PLEO</name>
<proteinExistence type="predicted"/>
<comment type="caution">
    <text evidence="2">The sequence shown here is derived from an EMBL/GenBank/DDBJ whole genome shotgun (WGS) entry which is preliminary data.</text>
</comment>
<feature type="region of interest" description="Disordered" evidence="1">
    <location>
        <begin position="217"/>
        <end position="236"/>
    </location>
</feature>
<evidence type="ECO:0000313" key="3">
    <source>
        <dbReference type="Proteomes" id="UP000813461"/>
    </source>
</evidence>
<evidence type="ECO:0000256" key="1">
    <source>
        <dbReference type="SAM" id="MobiDB-lite"/>
    </source>
</evidence>
<sequence length="265" mass="29520">MYQGDKYMSAKTFRFADAPLQGWINELLLSVGGVQTALARLSFSLVAETTGLFGAFPRYVRGKSASAAMAALQSFFASKGLTWGQAKLLGLWQTLNNLFLESIQAALGSQTSDDHKQKPKSHTPLGARLQNIGGAIRGLMVRSKPDHTDCKQNLEDWEIVEGEIEDLCPSLDEMQQRTAELVGEISQLIDGCEELPNADWDELVAMLEAEQRAFKEKDYDGNETQEGVKPSRFIGQRSDDTLDDWEHVRLWKCPLASVSMMTIRM</sequence>
<accession>A0A8K0W0P9</accession>
<dbReference type="OrthoDB" id="10516171at2759"/>
<keyword evidence="3" id="KW-1185">Reference proteome</keyword>
<dbReference type="EMBL" id="JAGMVJ010000005">
    <property type="protein sequence ID" value="KAH7090282.1"/>
    <property type="molecule type" value="Genomic_DNA"/>
</dbReference>